<protein>
    <submittedName>
        <fullName evidence="2">Aminoglycoside phosphotransferase family protein</fullName>
    </submittedName>
</protein>
<keyword evidence="3" id="KW-1185">Reference proteome</keyword>
<sequence>MHEIAQHFRLDGTIASIEAFGGGHINDTFRIRNGMPGGPDYLLQRINHRVFPDVKGLMENIVLVTDHLRGRIAQAPPPANEQTTLTVVRTRTGDPYHRTPDGNYWRVFLFLDTLHAYDLVATPAQAYEGARSYGYFLRFLDDFPAARLTEVIPGFHDLARRLRAFEAARAQPVNGRERACPEAIRQVVKMADDLLVINRLHKEGQIRQRVTHNDTKFNNVLLTPDDRGKCVIDLDTVMPGIVHFDFGDAVRSGIGTANEDEADLSKVTVDMDKFRAFTAGYLEVTRDVLSPLELRHLGLSGAYMTFIMGVRFLTDYLSGDVYYKITSPDHNLRRARNQLRLTREFLDRLPELDEVVRTS</sequence>
<dbReference type="InterPro" id="IPR050249">
    <property type="entry name" value="Pseudomonas-type_ThrB"/>
</dbReference>
<dbReference type="EMBL" id="SRSF01000006">
    <property type="protein sequence ID" value="THH37724.1"/>
    <property type="molecule type" value="Genomic_DNA"/>
</dbReference>
<dbReference type="SUPFAM" id="SSF56112">
    <property type="entry name" value="Protein kinase-like (PK-like)"/>
    <property type="match status" value="1"/>
</dbReference>
<reference evidence="2 3" key="1">
    <citation type="submission" date="2019-04" db="EMBL/GenBank/DDBJ databases">
        <title>Lewinella litorea sp. nov., isolated from a marine sand.</title>
        <authorList>
            <person name="Yoon J.-H."/>
        </authorList>
    </citation>
    <scope>NUCLEOTIDE SEQUENCE [LARGE SCALE GENOMIC DNA]</scope>
    <source>
        <strain evidence="2 3">HSMS-39</strain>
    </source>
</reference>
<gene>
    <name evidence="2" type="ORF">E4021_13605</name>
</gene>
<dbReference type="PANTHER" id="PTHR21064:SF5">
    <property type="entry name" value="SLR1880 PROTEIN"/>
    <property type="match status" value="1"/>
</dbReference>
<dbReference type="Pfam" id="PF01636">
    <property type="entry name" value="APH"/>
    <property type="match status" value="1"/>
</dbReference>
<dbReference type="Gene3D" id="3.90.1200.10">
    <property type="match status" value="1"/>
</dbReference>
<dbReference type="InterPro" id="IPR002575">
    <property type="entry name" value="Aminoglycoside_PTrfase"/>
</dbReference>
<accession>A0A4S4NDY3</accession>
<dbReference type="OrthoDB" id="526037at2"/>
<evidence type="ECO:0000259" key="1">
    <source>
        <dbReference type="Pfam" id="PF01636"/>
    </source>
</evidence>
<name>A0A4S4NDY3_9BACT</name>
<dbReference type="AlphaFoldDB" id="A0A4S4NDY3"/>
<comment type="caution">
    <text evidence="2">The sequence shown here is derived from an EMBL/GenBank/DDBJ whole genome shotgun (WGS) entry which is preliminary data.</text>
</comment>
<organism evidence="2 3">
    <name type="scientific">Neolewinella litorea</name>
    <dbReference type="NCBI Taxonomy" id="2562452"/>
    <lineage>
        <taxon>Bacteria</taxon>
        <taxon>Pseudomonadati</taxon>
        <taxon>Bacteroidota</taxon>
        <taxon>Saprospiria</taxon>
        <taxon>Saprospirales</taxon>
        <taxon>Lewinellaceae</taxon>
        <taxon>Neolewinella</taxon>
    </lineage>
</organism>
<feature type="domain" description="Aminoglycoside phosphotransferase" evidence="1">
    <location>
        <begin position="17"/>
        <end position="261"/>
    </location>
</feature>
<dbReference type="InterPro" id="IPR011009">
    <property type="entry name" value="Kinase-like_dom_sf"/>
</dbReference>
<proteinExistence type="predicted"/>
<dbReference type="RefSeq" id="WP_136459916.1">
    <property type="nucleotide sequence ID" value="NZ_SRSF01000006.1"/>
</dbReference>
<dbReference type="PANTHER" id="PTHR21064">
    <property type="entry name" value="AMINOGLYCOSIDE PHOSPHOTRANSFERASE DOMAIN-CONTAINING PROTEIN-RELATED"/>
    <property type="match status" value="1"/>
</dbReference>
<dbReference type="Proteomes" id="UP000308528">
    <property type="component" value="Unassembled WGS sequence"/>
</dbReference>
<evidence type="ECO:0000313" key="2">
    <source>
        <dbReference type="EMBL" id="THH37724.1"/>
    </source>
</evidence>
<dbReference type="GO" id="GO:0016740">
    <property type="term" value="F:transferase activity"/>
    <property type="evidence" value="ECO:0007669"/>
    <property type="project" value="UniProtKB-KW"/>
</dbReference>
<evidence type="ECO:0000313" key="3">
    <source>
        <dbReference type="Proteomes" id="UP000308528"/>
    </source>
</evidence>
<keyword evidence="2" id="KW-0808">Transferase</keyword>